<comment type="caution">
    <text evidence="1">The sequence shown here is derived from an EMBL/GenBank/DDBJ whole genome shotgun (WGS) entry which is preliminary data.</text>
</comment>
<proteinExistence type="predicted"/>
<dbReference type="GO" id="GO:0008168">
    <property type="term" value="F:methyltransferase activity"/>
    <property type="evidence" value="ECO:0007669"/>
    <property type="project" value="InterPro"/>
</dbReference>
<accession>A0A0F8Y7A0</accession>
<dbReference type="GO" id="GO:0003676">
    <property type="term" value="F:nucleic acid binding"/>
    <property type="evidence" value="ECO:0007669"/>
    <property type="project" value="InterPro"/>
</dbReference>
<dbReference type="AlphaFoldDB" id="A0A0F8Y7A0"/>
<dbReference type="PROSITE" id="PS00092">
    <property type="entry name" value="N6_MTASE"/>
    <property type="match status" value="1"/>
</dbReference>
<reference evidence="1" key="1">
    <citation type="journal article" date="2015" name="Nature">
        <title>Complex archaea that bridge the gap between prokaryotes and eukaryotes.</title>
        <authorList>
            <person name="Spang A."/>
            <person name="Saw J.H."/>
            <person name="Jorgensen S.L."/>
            <person name="Zaremba-Niedzwiedzka K."/>
            <person name="Martijn J."/>
            <person name="Lind A.E."/>
            <person name="van Eijk R."/>
            <person name="Schleper C."/>
            <person name="Guy L."/>
            <person name="Ettema T.J."/>
        </authorList>
    </citation>
    <scope>NUCLEOTIDE SEQUENCE</scope>
</reference>
<sequence>MLGPVDAIVTDPPYAETSLGWDKWPDGWPEAARKLTSSMWCFGSLRMFMDRQSEFASWKLSQDVIW</sequence>
<dbReference type="EMBL" id="LAZR01055057">
    <property type="protein sequence ID" value="KKK77223.1"/>
    <property type="molecule type" value="Genomic_DNA"/>
</dbReference>
<evidence type="ECO:0008006" key="2">
    <source>
        <dbReference type="Google" id="ProtNLM"/>
    </source>
</evidence>
<dbReference type="GO" id="GO:0032259">
    <property type="term" value="P:methylation"/>
    <property type="evidence" value="ECO:0007669"/>
    <property type="project" value="InterPro"/>
</dbReference>
<dbReference type="InterPro" id="IPR002052">
    <property type="entry name" value="DNA_methylase_N6_adenine_CS"/>
</dbReference>
<organism evidence="1">
    <name type="scientific">marine sediment metagenome</name>
    <dbReference type="NCBI Taxonomy" id="412755"/>
    <lineage>
        <taxon>unclassified sequences</taxon>
        <taxon>metagenomes</taxon>
        <taxon>ecological metagenomes</taxon>
    </lineage>
</organism>
<evidence type="ECO:0000313" key="1">
    <source>
        <dbReference type="EMBL" id="KKK77223.1"/>
    </source>
</evidence>
<protein>
    <recommendedName>
        <fullName evidence="2">DNA methylase N-4/N-6 domain-containing protein</fullName>
    </recommendedName>
</protein>
<name>A0A0F8Y7A0_9ZZZZ</name>
<gene>
    <name evidence="1" type="ORF">LCGC14_2855800</name>
</gene>
<feature type="non-terminal residue" evidence="1">
    <location>
        <position position="66"/>
    </location>
</feature>